<evidence type="ECO:0000313" key="2">
    <source>
        <dbReference type="Proteomes" id="UP000589620"/>
    </source>
</evidence>
<organism evidence="1 2">
    <name type="scientific">Leifsonia soli</name>
    <dbReference type="NCBI Taxonomy" id="582665"/>
    <lineage>
        <taxon>Bacteria</taxon>
        <taxon>Bacillati</taxon>
        <taxon>Actinomycetota</taxon>
        <taxon>Actinomycetes</taxon>
        <taxon>Micrococcales</taxon>
        <taxon>Microbacteriaceae</taxon>
        <taxon>Leifsonia</taxon>
    </lineage>
</organism>
<gene>
    <name evidence="1" type="ORF">BJ963_003386</name>
</gene>
<dbReference type="RefSeq" id="WP_179457665.1">
    <property type="nucleotide sequence ID" value="NZ_BAAAPX010000001.1"/>
</dbReference>
<dbReference type="EMBL" id="JACCBJ010000001">
    <property type="protein sequence ID" value="NYD75867.1"/>
    <property type="molecule type" value="Genomic_DNA"/>
</dbReference>
<dbReference type="InterPro" id="IPR027417">
    <property type="entry name" value="P-loop_NTPase"/>
</dbReference>
<keyword evidence="2" id="KW-1185">Reference proteome</keyword>
<dbReference type="AlphaFoldDB" id="A0A852T3W1"/>
<sequence>MRDHALFLNGTVGVGKSTTADAVSALLIERVIPHAIIDLDALRAGWPAPDGDPFNSALELANLRPVAANHRAGGARILVLPGVIEDAAEVPRYRDALGGLPLTVVRLTVDPAIGEARLRARHRGDEAASAWHLHRFGELDAVLDAARIPGPVVDTSRLTPRETAMRVLDGIL</sequence>
<evidence type="ECO:0000313" key="1">
    <source>
        <dbReference type="EMBL" id="NYD75867.1"/>
    </source>
</evidence>
<evidence type="ECO:0008006" key="3">
    <source>
        <dbReference type="Google" id="ProtNLM"/>
    </source>
</evidence>
<protein>
    <recommendedName>
        <fullName evidence="3">Adenylyl-sulfate kinase</fullName>
    </recommendedName>
</protein>
<name>A0A852T3W1_9MICO</name>
<comment type="caution">
    <text evidence="1">The sequence shown here is derived from an EMBL/GenBank/DDBJ whole genome shotgun (WGS) entry which is preliminary data.</text>
</comment>
<reference evidence="1 2" key="1">
    <citation type="submission" date="2020-07" db="EMBL/GenBank/DDBJ databases">
        <title>Sequencing the genomes of 1000 actinobacteria strains.</title>
        <authorList>
            <person name="Klenk H.-P."/>
        </authorList>
    </citation>
    <scope>NUCLEOTIDE SEQUENCE [LARGE SCALE GENOMIC DNA]</scope>
    <source>
        <strain evidence="1 2">DSM 23871</strain>
    </source>
</reference>
<dbReference type="Proteomes" id="UP000589620">
    <property type="component" value="Unassembled WGS sequence"/>
</dbReference>
<dbReference type="SUPFAM" id="SSF52540">
    <property type="entry name" value="P-loop containing nucleoside triphosphate hydrolases"/>
    <property type="match status" value="1"/>
</dbReference>
<proteinExistence type="predicted"/>
<dbReference type="Gene3D" id="3.40.50.300">
    <property type="entry name" value="P-loop containing nucleotide triphosphate hydrolases"/>
    <property type="match status" value="1"/>
</dbReference>
<accession>A0A852T3W1</accession>